<comment type="similarity">
    <text evidence="2">Belongs to the glycosyltransferase 2 family.</text>
</comment>
<dbReference type="EC" id="2.4.1.266" evidence="6"/>
<dbReference type="SUPFAM" id="SSF53448">
    <property type="entry name" value="Nucleotide-diphospho-sugar transferases"/>
    <property type="match status" value="1"/>
</dbReference>
<accession>A0ABT4BQF3</accession>
<dbReference type="EMBL" id="JAPOHA010000002">
    <property type="protein sequence ID" value="MCY1713136.1"/>
    <property type="molecule type" value="Genomic_DNA"/>
</dbReference>
<name>A0ABT4BQF3_9FIRM</name>
<organism evidence="11 12">
    <name type="scientific">Caproiciproducens galactitolivorans</name>
    <dbReference type="NCBI Taxonomy" id="642589"/>
    <lineage>
        <taxon>Bacteria</taxon>
        <taxon>Bacillati</taxon>
        <taxon>Bacillota</taxon>
        <taxon>Clostridia</taxon>
        <taxon>Eubacteriales</taxon>
        <taxon>Acutalibacteraceae</taxon>
        <taxon>Caproiciproducens</taxon>
    </lineage>
</organism>
<dbReference type="Pfam" id="PF00535">
    <property type="entry name" value="Glycos_transf_2"/>
    <property type="match status" value="1"/>
</dbReference>
<protein>
    <recommendedName>
        <fullName evidence="7">Glucosyl-3-phosphoglycerate synthase</fullName>
        <ecNumber evidence="6">2.4.1.266</ecNumber>
    </recommendedName>
</protein>
<dbReference type="PANTHER" id="PTHR48090:SF10">
    <property type="entry name" value="GLUCOSYL-3-PHOSPHOGLYCERATE SYNTHASE"/>
    <property type="match status" value="1"/>
</dbReference>
<evidence type="ECO:0000256" key="5">
    <source>
        <dbReference type="ARBA" id="ARBA00022842"/>
    </source>
</evidence>
<evidence type="ECO:0000313" key="12">
    <source>
        <dbReference type="Proteomes" id="UP001082703"/>
    </source>
</evidence>
<feature type="domain" description="Glycosyltransferase 2-like" evidence="10">
    <location>
        <begin position="7"/>
        <end position="170"/>
    </location>
</feature>
<keyword evidence="4 11" id="KW-0808">Transferase</keyword>
<dbReference type="InterPro" id="IPR050256">
    <property type="entry name" value="Glycosyltransferase_2"/>
</dbReference>
<evidence type="ECO:0000256" key="7">
    <source>
        <dbReference type="ARBA" id="ARBA00040894"/>
    </source>
</evidence>
<proteinExistence type="inferred from homology"/>
<gene>
    <name evidence="11" type="ORF">OUY18_02555</name>
</gene>
<evidence type="ECO:0000256" key="1">
    <source>
        <dbReference type="ARBA" id="ARBA00001946"/>
    </source>
</evidence>
<dbReference type="GO" id="GO:0016757">
    <property type="term" value="F:glycosyltransferase activity"/>
    <property type="evidence" value="ECO:0007669"/>
    <property type="project" value="UniProtKB-KW"/>
</dbReference>
<dbReference type="InterPro" id="IPR029044">
    <property type="entry name" value="Nucleotide-diphossugar_trans"/>
</dbReference>
<comment type="catalytic activity">
    <reaction evidence="9">
        <text>an NDP-alpha-D-glucose + (2R)-3-phosphoglycerate = (2R)-2-O-(alpha-D-glucopyranosyl)-3-phospho-glycerate + a ribonucleoside 5'-diphosphate + H(+)</text>
        <dbReference type="Rhea" id="RHEA:47244"/>
        <dbReference type="ChEBI" id="CHEBI:15378"/>
        <dbReference type="ChEBI" id="CHEBI:57930"/>
        <dbReference type="ChEBI" id="CHEBI:58272"/>
        <dbReference type="ChEBI" id="CHEBI:62600"/>
        <dbReference type="ChEBI" id="CHEBI:76533"/>
        <dbReference type="EC" id="2.4.1.266"/>
    </reaction>
    <physiologicalReaction direction="left-to-right" evidence="9">
        <dbReference type="Rhea" id="RHEA:47245"/>
    </physiologicalReaction>
</comment>
<evidence type="ECO:0000256" key="2">
    <source>
        <dbReference type="ARBA" id="ARBA00006739"/>
    </source>
</evidence>
<evidence type="ECO:0000256" key="3">
    <source>
        <dbReference type="ARBA" id="ARBA00022676"/>
    </source>
</evidence>
<evidence type="ECO:0000256" key="8">
    <source>
        <dbReference type="ARBA" id="ARBA00048689"/>
    </source>
</evidence>
<dbReference type="Proteomes" id="UP001082703">
    <property type="component" value="Unassembled WGS sequence"/>
</dbReference>
<dbReference type="PANTHER" id="PTHR48090">
    <property type="entry name" value="UNDECAPRENYL-PHOSPHATE 4-DEOXY-4-FORMAMIDO-L-ARABINOSE TRANSFERASE-RELATED"/>
    <property type="match status" value="1"/>
</dbReference>
<dbReference type="RefSeq" id="WP_268057135.1">
    <property type="nucleotide sequence ID" value="NZ_JAPOHA010000002.1"/>
</dbReference>
<evidence type="ECO:0000256" key="4">
    <source>
        <dbReference type="ARBA" id="ARBA00022679"/>
    </source>
</evidence>
<keyword evidence="3 11" id="KW-0328">Glycosyltransferase</keyword>
<dbReference type="InterPro" id="IPR001173">
    <property type="entry name" value="Glyco_trans_2-like"/>
</dbReference>
<comment type="cofactor">
    <cofactor evidence="1">
        <name>Mg(2+)</name>
        <dbReference type="ChEBI" id="CHEBI:18420"/>
    </cofactor>
</comment>
<reference evidence="11 12" key="1">
    <citation type="submission" date="2022-11" db="EMBL/GenBank/DDBJ databases">
        <authorList>
            <person name="Caiyu Z."/>
        </authorList>
    </citation>
    <scope>NUCLEOTIDE SEQUENCE [LARGE SCALE GENOMIC DNA]</scope>
    <source>
        <strain evidence="11 12">YR-4</strain>
    </source>
</reference>
<keyword evidence="12" id="KW-1185">Reference proteome</keyword>
<keyword evidence="5" id="KW-0460">Magnesium</keyword>
<evidence type="ECO:0000256" key="6">
    <source>
        <dbReference type="ARBA" id="ARBA00039022"/>
    </source>
</evidence>
<comment type="catalytic activity">
    <reaction evidence="8">
        <text>(2R)-3-phosphoglycerate + UDP-alpha-D-glucose = (2R)-2-O-(alpha-D-glucopyranosyl)-3-phospho-glycerate + UDP + H(+)</text>
        <dbReference type="Rhea" id="RHEA:31319"/>
        <dbReference type="ChEBI" id="CHEBI:15378"/>
        <dbReference type="ChEBI" id="CHEBI:58223"/>
        <dbReference type="ChEBI" id="CHEBI:58272"/>
        <dbReference type="ChEBI" id="CHEBI:58885"/>
        <dbReference type="ChEBI" id="CHEBI:62600"/>
        <dbReference type="EC" id="2.4.1.266"/>
    </reaction>
    <physiologicalReaction direction="left-to-right" evidence="8">
        <dbReference type="Rhea" id="RHEA:31320"/>
    </physiologicalReaction>
</comment>
<comment type="caution">
    <text evidence="11">The sequence shown here is derived from an EMBL/GenBank/DDBJ whole genome shotgun (WGS) entry which is preliminary data.</text>
</comment>
<evidence type="ECO:0000256" key="9">
    <source>
        <dbReference type="ARBA" id="ARBA00048997"/>
    </source>
</evidence>
<dbReference type="Gene3D" id="3.90.550.10">
    <property type="entry name" value="Spore Coat Polysaccharide Biosynthesis Protein SpsA, Chain A"/>
    <property type="match status" value="1"/>
</dbReference>
<evidence type="ECO:0000259" key="10">
    <source>
        <dbReference type="Pfam" id="PF00535"/>
    </source>
</evidence>
<evidence type="ECO:0000313" key="11">
    <source>
        <dbReference type="EMBL" id="MCY1713136.1"/>
    </source>
</evidence>
<sequence length="320" mass="36761">MQITKLSVIIPVKNIEQEMSGVLRFVAQQAAGLETEFIVVDMGSSDKTVWEAVQFIKEQKLRGFVIQNGDGPVAAALNTGLQKSSGDYVTFIFARRLYRDFIQGYYETAVRTSADFVFGSLNEEESNAAERRISKVVFQEPGTQYIKNILNNIVHIDISAIFIKRKFLFERQIRFFDTCAHGYAEEFVYRCLLSAAVIAQSSTILKRDNLFELKRGKLKPVGKNIFQHTDAMLRILDILKTNHREDAELIRLFERRKLPLTVMNGVDILLQEGMGYNAVRGYLRVAGYDKLLLTGKQTDRDLKRRITVWRAVPWMYKVKK</sequence>